<reference evidence="1 2" key="1">
    <citation type="submission" date="2017-08" db="EMBL/GenBank/DDBJ databases">
        <authorList>
            <person name="de Groot N.N."/>
        </authorList>
    </citation>
    <scope>NUCLEOTIDE SEQUENCE [LARGE SCALE GENOMIC DNA]</scope>
    <source>
        <strain evidence="1 2">JC228</strain>
    </source>
</reference>
<dbReference type="AlphaFoldDB" id="A0A285CVP3"/>
<sequence length="54" mass="6275">MFWEVILKTIFLRFIAANKIDTKNCPQPEDSFELSLNLIASEEVTEHLHRSVTV</sequence>
<evidence type="ECO:0000313" key="1">
    <source>
        <dbReference type="EMBL" id="SNX71485.1"/>
    </source>
</evidence>
<keyword evidence="2" id="KW-1185">Reference proteome</keyword>
<protein>
    <submittedName>
        <fullName evidence="1">Uncharacterized protein</fullName>
    </submittedName>
</protein>
<evidence type="ECO:0000313" key="2">
    <source>
        <dbReference type="Proteomes" id="UP000219546"/>
    </source>
</evidence>
<name>A0A285CVP3_9BACI</name>
<proteinExistence type="predicted"/>
<dbReference type="EMBL" id="OAOP01000005">
    <property type="protein sequence ID" value="SNX71485.1"/>
    <property type="molecule type" value="Genomic_DNA"/>
</dbReference>
<dbReference type="Proteomes" id="UP000219546">
    <property type="component" value="Unassembled WGS sequence"/>
</dbReference>
<gene>
    <name evidence="1" type="ORF">SAMN05877753_105251</name>
</gene>
<organism evidence="1 2">
    <name type="scientific">Bacillus oleivorans</name>
    <dbReference type="NCBI Taxonomy" id="1448271"/>
    <lineage>
        <taxon>Bacteria</taxon>
        <taxon>Bacillati</taxon>
        <taxon>Bacillota</taxon>
        <taxon>Bacilli</taxon>
        <taxon>Bacillales</taxon>
        <taxon>Bacillaceae</taxon>
        <taxon>Bacillus</taxon>
    </lineage>
</organism>
<accession>A0A285CVP3</accession>